<evidence type="ECO:0000313" key="1">
    <source>
        <dbReference type="EMBL" id="XBW78134.1"/>
    </source>
</evidence>
<protein>
    <submittedName>
        <fullName evidence="1">Uncharacterized protein</fullName>
    </submittedName>
</protein>
<proteinExistence type="predicted"/>
<organism evidence="1">
    <name type="scientific">Serratia phage Spe5P4</name>
    <dbReference type="NCBI Taxonomy" id="3159438"/>
    <lineage>
        <taxon>Viruses</taxon>
        <taxon>Duplodnaviria</taxon>
        <taxon>Heunggongvirae</taxon>
        <taxon>Uroviricota</taxon>
        <taxon>Caudoviricetes</taxon>
        <taxon>Lindbergviridae</taxon>
        <taxon>Myosmarvirus</taxon>
    </lineage>
</organism>
<gene>
    <name evidence="1" type="ORF">AUQADHIK_CDS0109</name>
</gene>
<name>A0AAU7VHG9_9CAUD</name>
<accession>A0AAU7VHG9</accession>
<reference evidence="1" key="1">
    <citation type="submission" date="2024-05" db="EMBL/GenBank/DDBJ databases">
        <authorList>
            <person name="Duan X."/>
        </authorList>
    </citation>
    <scope>NUCLEOTIDE SEQUENCE</scope>
</reference>
<dbReference type="EMBL" id="PP858852">
    <property type="protein sequence ID" value="XBW78134.1"/>
    <property type="molecule type" value="Genomic_DNA"/>
</dbReference>
<sequence length="93" mass="10417">MKQKQMVVDPSTSPFSSLNPGDAFIFLNDFKENCAQLFVVIEGFPNAVLDNWQEGYEIPNAVALDNSEHFCVQPSTLIIPVEAEASWRTKIVQ</sequence>